<dbReference type="Pfam" id="PF00144">
    <property type="entry name" value="Beta-lactamase"/>
    <property type="match status" value="1"/>
</dbReference>
<dbReference type="EMBL" id="QCXQ01000006">
    <property type="protein sequence ID" value="PWF99514.1"/>
    <property type="molecule type" value="Genomic_DNA"/>
</dbReference>
<evidence type="ECO:0000259" key="2">
    <source>
        <dbReference type="Pfam" id="PF00144"/>
    </source>
</evidence>
<name>A0A2V1MZC5_9LACO</name>
<feature type="domain" description="Beta-lactamase-related" evidence="2">
    <location>
        <begin position="14"/>
        <end position="317"/>
    </location>
</feature>
<proteinExistence type="predicted"/>
<dbReference type="Gene3D" id="3.40.710.10">
    <property type="entry name" value="DD-peptidase/beta-lactamase superfamily"/>
    <property type="match status" value="1"/>
</dbReference>
<dbReference type="InterPro" id="IPR050789">
    <property type="entry name" value="Diverse_Enzym_Activities"/>
</dbReference>
<dbReference type="GO" id="GO:0016787">
    <property type="term" value="F:hydrolase activity"/>
    <property type="evidence" value="ECO:0007669"/>
    <property type="project" value="UniProtKB-KW"/>
</dbReference>
<keyword evidence="4" id="KW-1185">Reference proteome</keyword>
<organism evidence="3 4">
    <name type="scientific">Levilactobacillus bambusae</name>
    <dbReference type="NCBI Taxonomy" id="2024736"/>
    <lineage>
        <taxon>Bacteria</taxon>
        <taxon>Bacillati</taxon>
        <taxon>Bacillota</taxon>
        <taxon>Bacilli</taxon>
        <taxon>Lactobacillales</taxon>
        <taxon>Lactobacillaceae</taxon>
        <taxon>Levilactobacillus</taxon>
    </lineage>
</organism>
<dbReference type="InterPro" id="IPR012338">
    <property type="entry name" value="Beta-lactam/transpept-like"/>
</dbReference>
<dbReference type="PANTHER" id="PTHR43283:SF11">
    <property type="entry name" value="BETA-LACTAMASE-RELATED DOMAIN-CONTAINING PROTEIN"/>
    <property type="match status" value="1"/>
</dbReference>
<reference evidence="3 4" key="1">
    <citation type="journal article" date="2018" name="Int. J. Syst. Evol. Microbiol.">
        <title>Lactobacillus bambusae sp. nov., isolated from a traditional fermented Ma-bamboo shoots of Taiwan.</title>
        <authorList>
            <person name="Wang L.-T."/>
        </authorList>
    </citation>
    <scope>NUCLEOTIDE SEQUENCE [LARGE SCALE GENOMIC DNA]</scope>
    <source>
        <strain evidence="3 4">BS-W1</strain>
    </source>
</reference>
<evidence type="ECO:0000256" key="1">
    <source>
        <dbReference type="ARBA" id="ARBA00022801"/>
    </source>
</evidence>
<sequence length="338" mass="37462">MEGGEHLQDQQTVQKIHRLVDDGTVPGVSWAMIDHSTVTAGVYGNEQLIPTVAPLIEGETYDVASLTKVIGTLSVILQLLAGHQLELNNSVREFIPEWQHPEVTIRHLLTHTSGITGYIPNRNQLNAADLTSALLKLDVGENFGIKMVYQDVNYLLLGWVAERILGWPIQRLIQERVLTPLGMTDSTFHPVSPEHCVPTENSATRGLLRGRVHDPKAAILGEHCGSAGLFSTKRDLVTFCRAYLNPTQATGVLPVEWVTALTQDWTPNQVGRSLGWALWESQPQPVLWQTGFTGTALVIDPATQRALVFLSNRIHPDAPNLPFLARRNDIIQSYIDEK</sequence>
<protein>
    <submittedName>
        <fullName evidence="3">Serine hydrolase</fullName>
    </submittedName>
</protein>
<dbReference type="AlphaFoldDB" id="A0A2V1MZC5"/>
<dbReference type="InterPro" id="IPR001466">
    <property type="entry name" value="Beta-lactam-related"/>
</dbReference>
<evidence type="ECO:0000313" key="4">
    <source>
        <dbReference type="Proteomes" id="UP000245080"/>
    </source>
</evidence>
<dbReference type="OrthoDB" id="9803467at2"/>
<dbReference type="Proteomes" id="UP000245080">
    <property type="component" value="Unassembled WGS sequence"/>
</dbReference>
<dbReference type="PANTHER" id="PTHR43283">
    <property type="entry name" value="BETA-LACTAMASE-RELATED"/>
    <property type="match status" value="1"/>
</dbReference>
<comment type="caution">
    <text evidence="3">The sequence shown here is derived from an EMBL/GenBank/DDBJ whole genome shotgun (WGS) entry which is preliminary data.</text>
</comment>
<gene>
    <name evidence="3" type="ORF">DCM90_08710</name>
</gene>
<evidence type="ECO:0000313" key="3">
    <source>
        <dbReference type="EMBL" id="PWF99514.1"/>
    </source>
</evidence>
<accession>A0A2V1MZC5</accession>
<keyword evidence="1 3" id="KW-0378">Hydrolase</keyword>
<dbReference type="SUPFAM" id="SSF56601">
    <property type="entry name" value="beta-lactamase/transpeptidase-like"/>
    <property type="match status" value="1"/>
</dbReference>